<dbReference type="SMART" id="SM00526">
    <property type="entry name" value="H15"/>
    <property type="match status" value="1"/>
</dbReference>
<evidence type="ECO:0000256" key="4">
    <source>
        <dbReference type="SAM" id="MobiDB-lite"/>
    </source>
</evidence>
<comment type="caution">
    <text evidence="6">The sequence shown here is derived from an EMBL/GenBank/DDBJ whole genome shotgun (WGS) entry which is preliminary data.</text>
</comment>
<feature type="compositionally biased region" description="Basic residues" evidence="4">
    <location>
        <begin position="280"/>
        <end position="298"/>
    </location>
</feature>
<evidence type="ECO:0000256" key="3">
    <source>
        <dbReference type="ARBA" id="ARBA00023242"/>
    </source>
</evidence>
<dbReference type="Pfam" id="PF00538">
    <property type="entry name" value="Linker_histone"/>
    <property type="match status" value="1"/>
</dbReference>
<feature type="domain" description="H15" evidence="5">
    <location>
        <begin position="32"/>
        <end position="101"/>
    </location>
</feature>
<organism evidence="6 7">
    <name type="scientific">Heracleum sosnowskyi</name>
    <dbReference type="NCBI Taxonomy" id="360622"/>
    <lineage>
        <taxon>Eukaryota</taxon>
        <taxon>Viridiplantae</taxon>
        <taxon>Streptophyta</taxon>
        <taxon>Embryophyta</taxon>
        <taxon>Tracheophyta</taxon>
        <taxon>Spermatophyta</taxon>
        <taxon>Magnoliopsida</taxon>
        <taxon>eudicotyledons</taxon>
        <taxon>Gunneridae</taxon>
        <taxon>Pentapetalae</taxon>
        <taxon>asterids</taxon>
        <taxon>campanulids</taxon>
        <taxon>Apiales</taxon>
        <taxon>Apiaceae</taxon>
        <taxon>Apioideae</taxon>
        <taxon>apioid superclade</taxon>
        <taxon>Tordylieae</taxon>
        <taxon>Tordyliinae</taxon>
        <taxon>Heracleum</taxon>
    </lineage>
</organism>
<dbReference type="InterPro" id="IPR005818">
    <property type="entry name" value="Histone_H1/H5_H15"/>
</dbReference>
<evidence type="ECO:0000259" key="5">
    <source>
        <dbReference type="PROSITE" id="PS51504"/>
    </source>
</evidence>
<keyword evidence="7" id="KW-1185">Reference proteome</keyword>
<reference evidence="6" key="1">
    <citation type="submission" date="2023-02" db="EMBL/GenBank/DDBJ databases">
        <title>Genome of toxic invasive species Heracleum sosnowskyi carries increased number of genes despite the absence of recent whole-genome duplications.</title>
        <authorList>
            <person name="Schelkunov M."/>
            <person name="Shtratnikova V."/>
            <person name="Makarenko M."/>
            <person name="Klepikova A."/>
            <person name="Omelchenko D."/>
            <person name="Novikova G."/>
            <person name="Obukhova E."/>
            <person name="Bogdanov V."/>
            <person name="Penin A."/>
            <person name="Logacheva M."/>
        </authorList>
    </citation>
    <scope>NUCLEOTIDE SEQUENCE</scope>
    <source>
        <strain evidence="6">Hsosn_3</strain>
        <tissue evidence="6">Leaf</tissue>
    </source>
</reference>
<evidence type="ECO:0000313" key="6">
    <source>
        <dbReference type="EMBL" id="KAK1371904.1"/>
    </source>
</evidence>
<dbReference type="InterPro" id="IPR036390">
    <property type="entry name" value="WH_DNA-bd_sf"/>
</dbReference>
<dbReference type="PANTHER" id="PTHR11467">
    <property type="entry name" value="HISTONE H1"/>
    <property type="match status" value="1"/>
</dbReference>
<sequence length="529" mass="56127">MEAHSDLPVMVTQPDVQISDVAVENTAAQFNNNPTYEEMITAAILALKEKDGSSRQAIDKFIGNEYQNLSPSHGTLLTYQLKRMKNEGKLVMNKHSYMIPGIEFVVESVGEVSIGSKKGRGRPRKVQANGGGGVVDLEAPPVSVGVIGDSGIVGNVVPFDPIGAVPNVVPIGEVDGGTVVKRRPGRPPKSQAAVVGGEPIAAAEPISVGRRPGRPPKVNNGMVGVENGGSILGKRGRGRPPKKLGVGSGLVGNVGGMKKGRGRPAKFTAAPAGMVIGQRQRGRPRKGTVSRPRGRPRKNVPVNGGGAAFFPVDGMEGTGRPAKMAVRRNTRKLSGKPLGRPKKDASALAVQAFNQQPLLSYQDLKGRVEHFQSRVNQAVDVILSYINPEVAPIAVGMLQELQEISLIDMIGTPFSSGPGATGIGAAVTDLSVAPSDDQGGQGSDPFAPLSARLQDEDSVAKFDNCQMDRKSVVVLVHNLLRKCFVFTDLTAEALRKDHPNEDWLQLSALFHGILDLTLMSYDHDISFTP</sequence>
<feature type="region of interest" description="Disordered" evidence="4">
    <location>
        <begin position="278"/>
        <end position="306"/>
    </location>
</feature>
<name>A0AAD8HR59_9APIA</name>
<dbReference type="SMART" id="SM00384">
    <property type="entry name" value="AT_hook"/>
    <property type="match status" value="8"/>
</dbReference>
<dbReference type="GO" id="GO:0006334">
    <property type="term" value="P:nucleosome assembly"/>
    <property type="evidence" value="ECO:0007669"/>
    <property type="project" value="InterPro"/>
</dbReference>
<comment type="subcellular location">
    <subcellularLocation>
        <location evidence="1">Nucleus</location>
    </subcellularLocation>
</comment>
<feature type="region of interest" description="Disordered" evidence="4">
    <location>
        <begin position="206"/>
        <end position="247"/>
    </location>
</feature>
<dbReference type="Pfam" id="PF02178">
    <property type="entry name" value="AT_hook"/>
    <property type="match status" value="6"/>
</dbReference>
<dbReference type="InterPro" id="IPR017956">
    <property type="entry name" value="AT_hook_DNA-bd_motif"/>
</dbReference>
<keyword evidence="2" id="KW-0238">DNA-binding</keyword>
<evidence type="ECO:0000256" key="1">
    <source>
        <dbReference type="ARBA" id="ARBA00004123"/>
    </source>
</evidence>
<dbReference type="Gene3D" id="1.10.10.10">
    <property type="entry name" value="Winged helix-like DNA-binding domain superfamily/Winged helix DNA-binding domain"/>
    <property type="match status" value="1"/>
</dbReference>
<dbReference type="InterPro" id="IPR036388">
    <property type="entry name" value="WH-like_DNA-bd_sf"/>
</dbReference>
<dbReference type="PANTHER" id="PTHR11467:SF160">
    <property type="entry name" value="HISTONE H5, AT HOOK, DNA-BINDING, WINGED HELIX-LIKE DNA-BINDING DOMAIN SUPERFAMILY"/>
    <property type="match status" value="1"/>
</dbReference>
<dbReference type="GO" id="GO:0045910">
    <property type="term" value="P:negative regulation of DNA recombination"/>
    <property type="evidence" value="ECO:0007669"/>
    <property type="project" value="TreeGrafter"/>
</dbReference>
<reference evidence="6" key="2">
    <citation type="submission" date="2023-05" db="EMBL/GenBank/DDBJ databases">
        <authorList>
            <person name="Schelkunov M.I."/>
        </authorList>
    </citation>
    <scope>NUCLEOTIDE SEQUENCE</scope>
    <source>
        <strain evidence="6">Hsosn_3</strain>
        <tissue evidence="6">Leaf</tissue>
    </source>
</reference>
<dbReference type="PRINTS" id="PR00929">
    <property type="entry name" value="ATHOOK"/>
</dbReference>
<evidence type="ECO:0000256" key="2">
    <source>
        <dbReference type="ARBA" id="ARBA00023125"/>
    </source>
</evidence>
<dbReference type="PROSITE" id="PS51504">
    <property type="entry name" value="H15"/>
    <property type="match status" value="1"/>
</dbReference>
<accession>A0AAD8HR59</accession>
<dbReference type="GO" id="GO:0003690">
    <property type="term" value="F:double-stranded DNA binding"/>
    <property type="evidence" value="ECO:0007669"/>
    <property type="project" value="TreeGrafter"/>
</dbReference>
<protein>
    <recommendedName>
        <fullName evidence="5">H15 domain-containing protein</fullName>
    </recommendedName>
</protein>
<dbReference type="CDD" id="cd00073">
    <property type="entry name" value="H15"/>
    <property type="match status" value="1"/>
</dbReference>
<dbReference type="EMBL" id="JAUIZM010000008">
    <property type="protein sequence ID" value="KAK1371904.1"/>
    <property type="molecule type" value="Genomic_DNA"/>
</dbReference>
<dbReference type="Proteomes" id="UP001237642">
    <property type="component" value="Unassembled WGS sequence"/>
</dbReference>
<dbReference type="SUPFAM" id="SSF46785">
    <property type="entry name" value="Winged helix' DNA-binding domain"/>
    <property type="match status" value="1"/>
</dbReference>
<dbReference type="GO" id="GO:0030261">
    <property type="term" value="P:chromosome condensation"/>
    <property type="evidence" value="ECO:0007669"/>
    <property type="project" value="TreeGrafter"/>
</dbReference>
<evidence type="ECO:0000313" key="7">
    <source>
        <dbReference type="Proteomes" id="UP001237642"/>
    </source>
</evidence>
<proteinExistence type="predicted"/>
<gene>
    <name evidence="6" type="ORF">POM88_037996</name>
</gene>
<dbReference type="GO" id="GO:0005730">
    <property type="term" value="C:nucleolus"/>
    <property type="evidence" value="ECO:0007669"/>
    <property type="project" value="TreeGrafter"/>
</dbReference>
<dbReference type="GO" id="GO:0000786">
    <property type="term" value="C:nucleosome"/>
    <property type="evidence" value="ECO:0007669"/>
    <property type="project" value="InterPro"/>
</dbReference>
<keyword evidence="3" id="KW-0539">Nucleus</keyword>
<dbReference type="GO" id="GO:0031492">
    <property type="term" value="F:nucleosomal DNA binding"/>
    <property type="evidence" value="ECO:0007669"/>
    <property type="project" value="TreeGrafter"/>
</dbReference>
<dbReference type="AlphaFoldDB" id="A0AAD8HR59"/>